<dbReference type="Pfam" id="PF09578">
    <property type="entry name" value="Spore_YabQ"/>
    <property type="match status" value="1"/>
</dbReference>
<feature type="transmembrane region" description="Helical" evidence="1">
    <location>
        <begin position="71"/>
        <end position="90"/>
    </location>
</feature>
<dbReference type="AlphaFoldDB" id="A0A395V7F5"/>
<dbReference type="RefSeq" id="WP_118097187.1">
    <property type="nucleotide sequence ID" value="NZ_CBCSQR010000005.1"/>
</dbReference>
<dbReference type="Proteomes" id="UP000266172">
    <property type="component" value="Unassembled WGS sequence"/>
</dbReference>
<protein>
    <submittedName>
        <fullName evidence="2">Spore cortex biosynthesis protein YabQ</fullName>
    </submittedName>
</protein>
<keyword evidence="1" id="KW-1133">Transmembrane helix</keyword>
<reference evidence="2 3" key="1">
    <citation type="submission" date="2018-08" db="EMBL/GenBank/DDBJ databases">
        <title>A genome reference for cultivated species of the human gut microbiota.</title>
        <authorList>
            <person name="Zou Y."/>
            <person name="Xue W."/>
            <person name="Luo G."/>
        </authorList>
    </citation>
    <scope>NUCLEOTIDE SEQUENCE [LARGE SCALE GENOMIC DNA]</scope>
    <source>
        <strain evidence="2 3">AF22-12AC</strain>
    </source>
</reference>
<organism evidence="2 3">
    <name type="scientific">Roseburia hominis</name>
    <dbReference type="NCBI Taxonomy" id="301301"/>
    <lineage>
        <taxon>Bacteria</taxon>
        <taxon>Bacillati</taxon>
        <taxon>Bacillota</taxon>
        <taxon>Clostridia</taxon>
        <taxon>Lachnospirales</taxon>
        <taxon>Lachnospiraceae</taxon>
        <taxon>Roseburia</taxon>
    </lineage>
</organism>
<keyword evidence="1" id="KW-0812">Transmembrane</keyword>
<evidence type="ECO:0000313" key="3">
    <source>
        <dbReference type="Proteomes" id="UP000266172"/>
    </source>
</evidence>
<keyword evidence="1" id="KW-0472">Membrane</keyword>
<feature type="transmembrane region" description="Helical" evidence="1">
    <location>
        <begin position="12"/>
        <end position="31"/>
    </location>
</feature>
<feature type="transmembrane region" description="Helical" evidence="1">
    <location>
        <begin position="43"/>
        <end position="65"/>
    </location>
</feature>
<dbReference type="InterPro" id="IPR019074">
    <property type="entry name" value="YabQ"/>
</dbReference>
<accession>A0A395V7F5</accession>
<gene>
    <name evidence="2" type="ORF">DWX93_07550</name>
</gene>
<proteinExistence type="predicted"/>
<evidence type="ECO:0000256" key="1">
    <source>
        <dbReference type="SAM" id="Phobius"/>
    </source>
</evidence>
<sequence length="150" mass="17230">MAVSTSIYQELLFLGSSVLVGMGLFFLYDILRIFRRILPHGNIWIGVEDFLYWIIFTGVVFVLLYRENDGMVRGFAFGGLLVGMACYYLLLSRLIVHCQVWIWKKILGILGKVLGFFVRPVWKTLKKVAAFCGKRLKKFVRAVKIGLCKL</sequence>
<evidence type="ECO:0000313" key="2">
    <source>
        <dbReference type="EMBL" id="RGS41049.1"/>
    </source>
</evidence>
<dbReference type="NCBIfam" id="TIGR02893">
    <property type="entry name" value="spore_yabQ"/>
    <property type="match status" value="1"/>
</dbReference>
<dbReference type="EMBL" id="QRVL01000004">
    <property type="protein sequence ID" value="RGS41049.1"/>
    <property type="molecule type" value="Genomic_DNA"/>
</dbReference>
<comment type="caution">
    <text evidence="2">The sequence shown here is derived from an EMBL/GenBank/DDBJ whole genome shotgun (WGS) entry which is preliminary data.</text>
</comment>
<name>A0A395V7F5_9FIRM</name>
<feature type="transmembrane region" description="Helical" evidence="1">
    <location>
        <begin position="102"/>
        <end position="122"/>
    </location>
</feature>